<protein>
    <submittedName>
        <fullName evidence="2">Uncharacterized protein</fullName>
    </submittedName>
</protein>
<evidence type="ECO:0000313" key="2">
    <source>
        <dbReference type="EMBL" id="QYF49171.1"/>
    </source>
</evidence>
<dbReference type="Proteomes" id="UP000826014">
    <property type="component" value="Chromosome"/>
</dbReference>
<name>A0ABX8V2S6_9BACT</name>
<sequence length="128" mass="14798">MLSTGEEILADIDQTLDQLIENADIINRISFNALFTSEVQALQKTQESLMARLMHMHELLEKDKKPQTLTKKANPLNQIENKLKEFGQLNARLIEHLAQKVKTSQQIKKPQIRPCRKKRPIKTEQVDV</sequence>
<proteinExistence type="predicted"/>
<dbReference type="EMBL" id="CP075587">
    <property type="protein sequence ID" value="QYF49171.1"/>
    <property type="molecule type" value="Genomic_DNA"/>
</dbReference>
<feature type="region of interest" description="Disordered" evidence="1">
    <location>
        <begin position="105"/>
        <end position="128"/>
    </location>
</feature>
<evidence type="ECO:0000313" key="3">
    <source>
        <dbReference type="Proteomes" id="UP000826014"/>
    </source>
</evidence>
<evidence type="ECO:0000256" key="1">
    <source>
        <dbReference type="SAM" id="MobiDB-lite"/>
    </source>
</evidence>
<feature type="compositionally biased region" description="Basic residues" evidence="1">
    <location>
        <begin position="110"/>
        <end position="120"/>
    </location>
</feature>
<keyword evidence="3" id="KW-1185">Reference proteome</keyword>
<gene>
    <name evidence="2" type="ORF">RHABOEDO_001454</name>
</gene>
<organism evidence="2 3">
    <name type="scientific">Candidatus Rhabdochlamydia oedothoracis</name>
    <dbReference type="NCBI Taxonomy" id="2720720"/>
    <lineage>
        <taxon>Bacteria</taxon>
        <taxon>Pseudomonadati</taxon>
        <taxon>Chlamydiota</taxon>
        <taxon>Chlamydiia</taxon>
        <taxon>Parachlamydiales</taxon>
        <taxon>Candidatus Rhabdochlamydiaceae</taxon>
        <taxon>Candidatus Rhabdochlamydia</taxon>
    </lineage>
</organism>
<reference evidence="2 3" key="1">
    <citation type="journal article" date="2022" name="bioRxiv">
        <title>Ecology and evolution of chlamydial symbionts of arthropods.</title>
        <authorList>
            <person name="Halter T."/>
            <person name="Koestlbacher S."/>
            <person name="Collingro A."/>
            <person name="Sixt B.S."/>
            <person name="Toenshoff E.R."/>
            <person name="Hendrickx F."/>
            <person name="Kostanjsek R."/>
            <person name="Horn M."/>
        </authorList>
    </citation>
    <scope>NUCLEOTIDE SEQUENCE [LARGE SCALE GENOMIC DNA]</scope>
    <source>
        <strain evidence="2">W744xW776</strain>
    </source>
</reference>
<accession>A0ABX8V2S6</accession>